<reference evidence="1 2" key="1">
    <citation type="submission" date="2018-05" db="EMBL/GenBank/DDBJ databases">
        <title>Annotation of the Mycoplasma phocidae genome.</title>
        <authorList>
            <person name="Brown D.R."/>
            <person name="Kutish G.F."/>
            <person name="Frasca S.Jr."/>
        </authorList>
    </citation>
    <scope>NUCLEOTIDE SEQUENCE [LARGE SCALE GENOMIC DNA]</scope>
    <source>
        <strain evidence="1 2">105</strain>
    </source>
</reference>
<dbReference type="EMBL" id="CP029295">
    <property type="protein sequence ID" value="AXE60905.1"/>
    <property type="molecule type" value="Genomic_DNA"/>
</dbReference>
<dbReference type="OrthoDB" id="398848at2"/>
<evidence type="ECO:0000313" key="2">
    <source>
        <dbReference type="Proteomes" id="UP000252477"/>
    </source>
</evidence>
<gene>
    <name evidence="1" type="ORF">DA803_02260</name>
</gene>
<name>A0A2Z5IQ96_9BACT</name>
<protein>
    <submittedName>
        <fullName evidence="1">Uncharacterized protein</fullName>
    </submittedName>
</protein>
<organism evidence="1 2">
    <name type="scientific">[Mycoplasma] phocae</name>
    <dbReference type="NCBI Taxonomy" id="142651"/>
    <lineage>
        <taxon>Bacteria</taxon>
        <taxon>Bacillati</taxon>
        <taxon>Mycoplasmatota</taxon>
        <taxon>Mycoplasmoidales</taxon>
        <taxon>Metamycoplasmataceae</taxon>
        <taxon>Metamycoplasma</taxon>
    </lineage>
</organism>
<proteinExistence type="predicted"/>
<accession>A0A2Z5IQ96</accession>
<dbReference type="KEGG" id="mpho:DA803_02260"/>
<keyword evidence="2" id="KW-1185">Reference proteome</keyword>
<dbReference type="Proteomes" id="UP000252477">
    <property type="component" value="Chromosome"/>
</dbReference>
<dbReference type="AlphaFoldDB" id="A0A2Z5IQ96"/>
<dbReference type="RefSeq" id="WP_114191006.1">
    <property type="nucleotide sequence ID" value="NZ_CP029295.1"/>
</dbReference>
<evidence type="ECO:0000313" key="1">
    <source>
        <dbReference type="EMBL" id="AXE60905.1"/>
    </source>
</evidence>
<sequence length="254" mass="29693">MIYIKNLKFLELTEFNGVIAIQNENSNKLLASFFQFEIENQDSIFRIEGTNVSIRNTIIIDNLTKLSDLYSFSAKNILTKMILNDDKLEYGTFINIPYLVKELEKINNQIDPNFLNLNFDKSKLFKNLLDINQDAFINKDNLDKWLNNYGTDSSSKPIIILNNLDFVNFQYLTKYLSKFYFIILTNNIFKVANNFDELEQCAIVERNEGICINSGLAIHNWVESEQNSSLEINESFNILKNDEFIQIKLKKYLI</sequence>